<dbReference type="SUPFAM" id="SSF52540">
    <property type="entry name" value="P-loop containing nucleoside triphosphate hydrolases"/>
    <property type="match status" value="1"/>
</dbReference>
<dbReference type="EMBL" id="JADAQX010000058">
    <property type="protein sequence ID" value="KAF8822394.1"/>
    <property type="molecule type" value="Genomic_DNA"/>
</dbReference>
<evidence type="ECO:0000313" key="3">
    <source>
        <dbReference type="Proteomes" id="UP000823046"/>
    </source>
</evidence>
<evidence type="ECO:0000313" key="2">
    <source>
        <dbReference type="EMBL" id="KAF8822394.1"/>
    </source>
</evidence>
<dbReference type="InterPro" id="IPR027417">
    <property type="entry name" value="P-loop_NTPase"/>
</dbReference>
<proteinExistence type="predicted"/>
<gene>
    <name evidence="2" type="ORF">IE077_003855</name>
</gene>
<sequence>KRKQVDVQLSPLKEENVSEVVHVQQENGGPKSVQHSSPKSSLPDAVPSNSAFEPELEEINIFHVGKMLRFMHIMDLCFFQQKIMTTQFKFEQFISLYSILLSNMHARTSITTFSENNKKLVGNMAKLLGLTSSEFQLGDSMIFLRLPAILALENSRSTFLERATPAVIKIQRAWPGLRLRIDVGKMRSIVKRIQSIWRARLFLKEKAKRDKLKRLLIGVCILGCEAIKFQHDGATSEVIIKMEK</sequence>
<protein>
    <submittedName>
        <fullName evidence="2">Uncharacterized protein</fullName>
    </submittedName>
</protein>
<evidence type="ECO:0000256" key="1">
    <source>
        <dbReference type="SAM" id="MobiDB-lite"/>
    </source>
</evidence>
<feature type="region of interest" description="Disordered" evidence="1">
    <location>
        <begin position="18"/>
        <end position="49"/>
    </location>
</feature>
<feature type="non-terminal residue" evidence="2">
    <location>
        <position position="244"/>
    </location>
</feature>
<dbReference type="Proteomes" id="UP000823046">
    <property type="component" value="Unassembled WGS sequence"/>
</dbReference>
<comment type="caution">
    <text evidence="2">The sequence shown here is derived from an EMBL/GenBank/DDBJ whole genome shotgun (WGS) entry which is preliminary data.</text>
</comment>
<name>A0ABQ7JEK6_9APIC</name>
<keyword evidence="3" id="KW-1185">Reference proteome</keyword>
<reference evidence="2 3" key="1">
    <citation type="journal article" date="2020" name="bioRxiv">
        <title>Metabolic contributions of an alphaproteobacterial endosymbiont in the apicomplexan Cardiosporidium cionae.</title>
        <authorList>
            <person name="Hunter E.S."/>
            <person name="Paight C.J."/>
            <person name="Lane C.E."/>
        </authorList>
    </citation>
    <scope>NUCLEOTIDE SEQUENCE [LARGE SCALE GENOMIC DNA]</scope>
    <source>
        <strain evidence="2">ESH_2018</strain>
    </source>
</reference>
<accession>A0ABQ7JEK6</accession>
<feature type="non-terminal residue" evidence="2">
    <location>
        <position position="1"/>
    </location>
</feature>
<organism evidence="2 3">
    <name type="scientific">Cardiosporidium cionae</name>
    <dbReference type="NCBI Taxonomy" id="476202"/>
    <lineage>
        <taxon>Eukaryota</taxon>
        <taxon>Sar</taxon>
        <taxon>Alveolata</taxon>
        <taxon>Apicomplexa</taxon>
        <taxon>Aconoidasida</taxon>
        <taxon>Nephromycida</taxon>
        <taxon>Cardiosporidium</taxon>
    </lineage>
</organism>
<dbReference type="Gene3D" id="1.20.5.4820">
    <property type="match status" value="1"/>
</dbReference>